<keyword evidence="4" id="KW-1185">Reference proteome</keyword>
<feature type="compositionally biased region" description="Pro residues" evidence="1">
    <location>
        <begin position="640"/>
        <end position="649"/>
    </location>
</feature>
<evidence type="ECO:0000313" key="4">
    <source>
        <dbReference type="Proteomes" id="UP001396334"/>
    </source>
</evidence>
<feature type="compositionally biased region" description="Polar residues" evidence="1">
    <location>
        <begin position="293"/>
        <end position="308"/>
    </location>
</feature>
<feature type="compositionally biased region" description="Low complexity" evidence="1">
    <location>
        <begin position="199"/>
        <end position="215"/>
    </location>
</feature>
<dbReference type="EMBL" id="JBBPBN010000042">
    <property type="protein sequence ID" value="KAK8997876.1"/>
    <property type="molecule type" value="Genomic_DNA"/>
</dbReference>
<sequence length="879" mass="96395">MRNICPSSMADSYPRFTTRANSGMCRNNYSTNIRFVGKLLFFAFFLIAIPSFPSQAPDFVNKTIFSEFWELLHLMFIGIAVSYGLFCRRSVDNGNHNDTQTYASGMFHVSSIFEDGFSNSLYYSGQGNAGVFNVKNGGFENTCEENVVQTWSSKYFQREPMVVSAQPNCGLEKYGESSSFVDYKPLGLPVRSLRSRVASRASPEFSNGSSESSGSHMKDASHGSNKTRDMGFGGFDSEHLEVKLNESDVLGPSIPWRLRSGRRESVRSNVKFEGFGNGSSESSSSQKDLLDGSCTTRDGGSGDLGSTNLEKFNESDVLGSSFLQQSRSGRRERVHSNVTFEEFGNGSIESSGSHMKDLPDSSNKTGDRGFGDLGSDNLEKFSESDVLGSPIPRRSRSGRMREKIHSTVTYEGFDNGSSESAGSQMKDLSDSSNKSIGRGVGDLGSENLEGKSDESDVLGSPIPWRSRSRRMRGRIHSNVTYEGFGNGSSDSSGSQIKDLSDGSDKSIGRGVGDLGSENLEGKFDESDVLGSPIAWRSRSGRMRDRVHSNGNHPSHSRSGRMRERVHSNGTHPSHFRPLSVDETQFESLKSRSLRSTVSFSSQVSSQSQSPSSLSPSHYSSSESPKSKMSELVKETSPRQFFPPSPPVPKPASSKASVNASHSQQYSDGPLLGTPSRKCFKDELKDLCDSKKDESLRSKEQISGSCKFDAKPAAPSKASMRGKSVRTFRTSGASVNTTSARNTEEKQEDYTKGKLRMRSDEIEEAYMGETEGHNNFSIGSNRQILGGDSPMAKPTPPRNQKQDCLENLAAEPGEDSERENDNFQISSDVETMSGTFSIAGSEVDRKAGEFIAKFREQIRLQRTSSVDTQRGLNMTGQYFR</sequence>
<accession>A0ABR2QBG7</accession>
<dbReference type="PANTHER" id="PTHR34059">
    <property type="entry name" value="EXPRESSED PROTEIN"/>
    <property type="match status" value="1"/>
</dbReference>
<dbReference type="InterPro" id="IPR008480">
    <property type="entry name" value="DUF761_pln"/>
</dbReference>
<feature type="region of interest" description="Disordered" evidence="1">
    <location>
        <begin position="769"/>
        <end position="827"/>
    </location>
</feature>
<feature type="compositionally biased region" description="Basic and acidic residues" evidence="1">
    <location>
        <begin position="689"/>
        <end position="699"/>
    </location>
</feature>
<proteinExistence type="predicted"/>
<keyword evidence="2" id="KW-0812">Transmembrane</keyword>
<feature type="compositionally biased region" description="Polar residues" evidence="1">
    <location>
        <begin position="726"/>
        <end position="740"/>
    </location>
</feature>
<feature type="region of interest" description="Disordered" evidence="1">
    <location>
        <begin position="272"/>
        <end position="308"/>
    </location>
</feature>
<comment type="caution">
    <text evidence="3">The sequence shown here is derived from an EMBL/GenBank/DDBJ whole genome shotgun (WGS) entry which is preliminary data.</text>
</comment>
<evidence type="ECO:0000256" key="1">
    <source>
        <dbReference type="SAM" id="MobiDB-lite"/>
    </source>
</evidence>
<gene>
    <name evidence="3" type="ORF">V6N11_012412</name>
</gene>
<dbReference type="PANTHER" id="PTHR34059:SF6">
    <property type="entry name" value="DUF4408 DOMAIN-CONTAINING PROTEIN"/>
    <property type="match status" value="1"/>
</dbReference>
<dbReference type="Pfam" id="PF05553">
    <property type="entry name" value="DUF761"/>
    <property type="match status" value="1"/>
</dbReference>
<feature type="compositionally biased region" description="Basic and acidic residues" evidence="1">
    <location>
        <begin position="498"/>
        <end position="507"/>
    </location>
</feature>
<keyword evidence="2" id="KW-1133">Transmembrane helix</keyword>
<keyword evidence="2" id="KW-0472">Membrane</keyword>
<organism evidence="3 4">
    <name type="scientific">Hibiscus sabdariffa</name>
    <name type="common">roselle</name>
    <dbReference type="NCBI Taxonomy" id="183260"/>
    <lineage>
        <taxon>Eukaryota</taxon>
        <taxon>Viridiplantae</taxon>
        <taxon>Streptophyta</taxon>
        <taxon>Embryophyta</taxon>
        <taxon>Tracheophyta</taxon>
        <taxon>Spermatophyta</taxon>
        <taxon>Magnoliopsida</taxon>
        <taxon>eudicotyledons</taxon>
        <taxon>Gunneridae</taxon>
        <taxon>Pentapetalae</taxon>
        <taxon>rosids</taxon>
        <taxon>malvids</taxon>
        <taxon>Malvales</taxon>
        <taxon>Malvaceae</taxon>
        <taxon>Malvoideae</taxon>
        <taxon>Hibiscus</taxon>
    </lineage>
</organism>
<feature type="compositionally biased region" description="Basic and acidic residues" evidence="1">
    <location>
        <begin position="216"/>
        <end position="229"/>
    </location>
</feature>
<name>A0ABR2QBG7_9ROSI</name>
<evidence type="ECO:0000256" key="2">
    <source>
        <dbReference type="SAM" id="Phobius"/>
    </source>
</evidence>
<dbReference type="Proteomes" id="UP001396334">
    <property type="component" value="Unassembled WGS sequence"/>
</dbReference>
<feature type="region of interest" description="Disordered" evidence="1">
    <location>
        <begin position="323"/>
        <end position="674"/>
    </location>
</feature>
<feature type="compositionally biased region" description="Basic and acidic residues" evidence="1">
    <location>
        <begin position="354"/>
        <end position="370"/>
    </location>
</feature>
<feature type="compositionally biased region" description="Basic and acidic residues" evidence="1">
    <location>
        <begin position="741"/>
        <end position="756"/>
    </location>
</feature>
<feature type="compositionally biased region" description="Basic residues" evidence="1">
    <location>
        <begin position="466"/>
        <end position="475"/>
    </location>
</feature>
<feature type="region of interest" description="Disordered" evidence="1">
    <location>
        <begin position="199"/>
        <end position="232"/>
    </location>
</feature>
<protein>
    <submittedName>
        <fullName evidence="3">Uncharacterized protein</fullName>
    </submittedName>
</protein>
<feature type="region of interest" description="Disordered" evidence="1">
    <location>
        <begin position="689"/>
        <end position="756"/>
    </location>
</feature>
<feature type="transmembrane region" description="Helical" evidence="2">
    <location>
        <begin position="35"/>
        <end position="56"/>
    </location>
</feature>
<feature type="compositionally biased region" description="Polar residues" evidence="1">
    <location>
        <begin position="772"/>
        <end position="782"/>
    </location>
</feature>
<reference evidence="3 4" key="1">
    <citation type="journal article" date="2024" name="G3 (Bethesda)">
        <title>Genome assembly of Hibiscus sabdariffa L. provides insights into metabolisms of medicinal natural products.</title>
        <authorList>
            <person name="Kim T."/>
        </authorList>
    </citation>
    <scope>NUCLEOTIDE SEQUENCE [LARGE SCALE GENOMIC DNA]</scope>
    <source>
        <strain evidence="3">TK-2024</strain>
        <tissue evidence="3">Old leaves</tissue>
    </source>
</reference>
<feature type="compositionally biased region" description="Basic and acidic residues" evidence="1">
    <location>
        <begin position="624"/>
        <end position="636"/>
    </location>
</feature>
<feature type="compositionally biased region" description="Low complexity" evidence="1">
    <location>
        <begin position="593"/>
        <end position="623"/>
    </location>
</feature>
<evidence type="ECO:0000313" key="3">
    <source>
        <dbReference type="EMBL" id="KAK8997876.1"/>
    </source>
</evidence>